<organism evidence="1">
    <name type="scientific">marine sediment metagenome</name>
    <dbReference type="NCBI Taxonomy" id="412755"/>
    <lineage>
        <taxon>unclassified sequences</taxon>
        <taxon>metagenomes</taxon>
        <taxon>ecological metagenomes</taxon>
    </lineage>
</organism>
<evidence type="ECO:0000313" key="1">
    <source>
        <dbReference type="EMBL" id="GAG25325.1"/>
    </source>
</evidence>
<sequence length="251" mass="27776">MPLTVCVPINALDRTFTEPEGRGLGEWFSTPGPVSFLLFAMEQVNPTKYDGSIQILETALRAMQAADGGVRDGDRMPDAVHTEPHVDAASAFLIASGHPIENTPWPGPAERAWVWFRSHVLDLENRVIYQGWRYESGEPSTIFATDAHSWTMAGPVGDRIAQEFGLEALRQLSLTLLHRSLVEITWTRPDGITQTRLLFDFTDPTGPEVMRPIVDEHGHSDYGVARGGYHPLGSTEWTAGVVLAFQKNAVR</sequence>
<proteinExistence type="predicted"/>
<protein>
    <submittedName>
        <fullName evidence="1">Uncharacterized protein</fullName>
    </submittedName>
</protein>
<gene>
    <name evidence="1" type="ORF">S01H1_49824</name>
</gene>
<dbReference type="AlphaFoldDB" id="X0W432"/>
<reference evidence="1" key="1">
    <citation type="journal article" date="2014" name="Front. Microbiol.">
        <title>High frequency of phylogenetically diverse reductive dehalogenase-homologous genes in deep subseafloor sedimentary metagenomes.</title>
        <authorList>
            <person name="Kawai M."/>
            <person name="Futagami T."/>
            <person name="Toyoda A."/>
            <person name="Takaki Y."/>
            <person name="Nishi S."/>
            <person name="Hori S."/>
            <person name="Arai W."/>
            <person name="Tsubouchi T."/>
            <person name="Morono Y."/>
            <person name="Uchiyama I."/>
            <person name="Ito T."/>
            <person name="Fujiyama A."/>
            <person name="Inagaki F."/>
            <person name="Takami H."/>
        </authorList>
    </citation>
    <scope>NUCLEOTIDE SEQUENCE</scope>
    <source>
        <strain evidence="1">Expedition CK06-06</strain>
    </source>
</reference>
<accession>X0W432</accession>
<feature type="non-terminal residue" evidence="1">
    <location>
        <position position="251"/>
    </location>
</feature>
<name>X0W432_9ZZZZ</name>
<comment type="caution">
    <text evidence="1">The sequence shown here is derived from an EMBL/GenBank/DDBJ whole genome shotgun (WGS) entry which is preliminary data.</text>
</comment>
<dbReference type="EMBL" id="BARS01032073">
    <property type="protein sequence ID" value="GAG25325.1"/>
    <property type="molecule type" value="Genomic_DNA"/>
</dbReference>